<accession>A0A194WC92</accession>
<keyword evidence="2" id="KW-1133">Transmembrane helix</keyword>
<feature type="region of interest" description="Disordered" evidence="1">
    <location>
        <begin position="1"/>
        <end position="186"/>
    </location>
</feature>
<dbReference type="AntiFam" id="ANF00076">
    <property type="entry name" value="Shadow ORF (opposite copA)"/>
</dbReference>
<dbReference type="AlphaFoldDB" id="A0A194WC92"/>
<evidence type="ECO:0000313" key="3">
    <source>
        <dbReference type="EMBL" id="KUI74031.1"/>
    </source>
</evidence>
<feature type="region of interest" description="Disordered" evidence="1">
    <location>
        <begin position="610"/>
        <end position="639"/>
    </location>
</feature>
<feature type="transmembrane region" description="Helical" evidence="2">
    <location>
        <begin position="845"/>
        <end position="871"/>
    </location>
</feature>
<protein>
    <submittedName>
        <fullName evidence="3">Uncharacterized protein</fullName>
    </submittedName>
</protein>
<proteinExistence type="predicted"/>
<dbReference type="EMBL" id="CM003108">
    <property type="protein sequence ID" value="KUI74031.1"/>
    <property type="molecule type" value="Genomic_DNA"/>
</dbReference>
<feature type="transmembrane region" description="Helical" evidence="2">
    <location>
        <begin position="820"/>
        <end position="839"/>
    </location>
</feature>
<feature type="compositionally biased region" description="Acidic residues" evidence="1">
    <location>
        <begin position="581"/>
        <end position="591"/>
    </location>
</feature>
<feature type="region of interest" description="Disordered" evidence="1">
    <location>
        <begin position="213"/>
        <end position="236"/>
    </location>
</feature>
<keyword evidence="2" id="KW-0812">Transmembrane</keyword>
<name>A0A194WC92_CYTMA</name>
<feature type="region of interest" description="Disordered" evidence="1">
    <location>
        <begin position="536"/>
        <end position="595"/>
    </location>
</feature>
<sequence>MHEVVESNAVLEEVVDTTHDAEDTEGEDPDTDNGDNGGLASTNEPSEDTEQTGNNVNDEDSTAQLPRGDRRPERTVGTGDEDQPVLSQGDLEEDDLINVTEVLDNTTVDTTGVHGGDRDPGTDSEDDSEQDGHSPELGQVPLDRRLAERSVVVGNGQSSNIGENGNEDDQLDVQGSVENGNPETKVDLQVDGQGDTVDNVGVHAVENLARSLQGVDDSTKTGGKEDNVGGGAGSIGGTLDSNTSISLLQGGSVVDTVTSHGNKVATLLENLDDVVLVLGEDLSETIGSLNEIVNLRTGHVTTATETETLSVVDVGTKTELAGSLTSDTDGVTSQHLDGQTQGLGLVDGLGGVVTGRVGAGHDTQDLPGTLTTLASNTKRTETTGGELSDLVLVGLVDLLGDGVVLLDRLEDEERSTLDASDTLALGRLNDGGNLLGDGVEGVEGDDLVLGEDRLGAGVVLQGLEEGLVDGVNTLLLAGSSQASSKHEVLGLNTGDGVGLSQRQLVLGQGTGLVRAENLDTSQGLDSGQLLDDGLLLGEVGSTDSHGGGNDSGKTDGDTNDGDGQGKAQDLDDGVGAVEAGNPDDEKGEDDQNQEHCADTVQDLSEVTRAGVGSVDKSGGTTDEGVVTSGGDNDEGLTTLDSGRSEALVSLVLVDSQRLTSDGGLVNLQESILGDNATISGNDRTVLNLENITGNDLGSLNLLQGTVTKDNSLQSESLLEFVDNAAGLEFLDETNTGVKQKQGTDDTEINPILKTSSQDSSSLHDELDRTDKVHEELQNQVLLLLLHLVETILLAARGDLSLGETSAGILWLFGNDTTTGLVALLIFLIQTVSILGLKILDQGVDVLIFLLIDLGLGVVGGLSSLTLLVEAARLDLRVQRRSAVFGHCGMLFWY</sequence>
<organism evidence="3 4">
    <name type="scientific">Cytospora mali</name>
    <name type="common">Apple Valsa canker fungus</name>
    <name type="synonym">Valsa mali</name>
    <dbReference type="NCBI Taxonomy" id="578113"/>
    <lineage>
        <taxon>Eukaryota</taxon>
        <taxon>Fungi</taxon>
        <taxon>Dikarya</taxon>
        <taxon>Ascomycota</taxon>
        <taxon>Pezizomycotina</taxon>
        <taxon>Sordariomycetes</taxon>
        <taxon>Sordariomycetidae</taxon>
        <taxon>Diaporthales</taxon>
        <taxon>Cytosporaceae</taxon>
        <taxon>Cytospora</taxon>
    </lineage>
</organism>
<gene>
    <name evidence="3" type="ORF">VM1G_11920</name>
</gene>
<keyword evidence="4" id="KW-1185">Reference proteome</keyword>
<feature type="compositionally biased region" description="Basic and acidic residues" evidence="1">
    <location>
        <begin position="217"/>
        <end position="227"/>
    </location>
</feature>
<evidence type="ECO:0000256" key="1">
    <source>
        <dbReference type="SAM" id="MobiDB-lite"/>
    </source>
</evidence>
<feature type="region of interest" description="Disordered" evidence="1">
    <location>
        <begin position="737"/>
        <end position="764"/>
    </location>
</feature>
<feature type="compositionally biased region" description="Acidic residues" evidence="1">
    <location>
        <begin position="22"/>
        <end position="33"/>
    </location>
</feature>
<reference evidence="3" key="1">
    <citation type="submission" date="2014-12" db="EMBL/GenBank/DDBJ databases">
        <title>Genome Sequence of Valsa Canker Pathogens Uncovers a Specific Adaption of Colonization on Woody Bark.</title>
        <authorList>
            <person name="Yin Z."/>
            <person name="Liu H."/>
            <person name="Gao X."/>
            <person name="Li Z."/>
            <person name="Song N."/>
            <person name="Ke X."/>
            <person name="Dai Q."/>
            <person name="Wu Y."/>
            <person name="Sun Y."/>
            <person name="Xu J.-R."/>
            <person name="Kang Z.K."/>
            <person name="Wang L."/>
            <person name="Huang L."/>
        </authorList>
    </citation>
    <scope>NUCLEOTIDE SEQUENCE [LARGE SCALE GENOMIC DNA]</scope>
    <source>
        <strain evidence="3">03-8</strain>
    </source>
</reference>
<evidence type="ECO:0000256" key="2">
    <source>
        <dbReference type="SAM" id="Phobius"/>
    </source>
</evidence>
<keyword evidence="2" id="KW-0472">Membrane</keyword>
<dbReference type="Proteomes" id="UP000078559">
    <property type="component" value="Chromosome 11"/>
</dbReference>
<evidence type="ECO:0000313" key="4">
    <source>
        <dbReference type="Proteomes" id="UP000078559"/>
    </source>
</evidence>